<keyword evidence="5" id="KW-0762">Sugar transport</keyword>
<name>A0ABS7A347_9PROT</name>
<keyword evidence="7 10" id="KW-1133">Transmembrane helix</keyword>
<keyword evidence="6 10" id="KW-0812">Transmembrane</keyword>
<feature type="transmembrane region" description="Helical" evidence="10">
    <location>
        <begin position="183"/>
        <end position="201"/>
    </location>
</feature>
<reference evidence="12 13" key="1">
    <citation type="submission" date="2021-07" db="EMBL/GenBank/DDBJ databases">
        <authorList>
            <person name="So Y."/>
        </authorList>
    </citation>
    <scope>NUCLEOTIDE SEQUENCE [LARGE SCALE GENOMIC DNA]</scope>
    <source>
        <strain evidence="12 13">HJA6</strain>
    </source>
</reference>
<evidence type="ECO:0000256" key="7">
    <source>
        <dbReference type="ARBA" id="ARBA00022989"/>
    </source>
</evidence>
<feature type="domain" description="ABC-2 type transporter transmembrane" evidence="11">
    <location>
        <begin position="21"/>
        <end position="226"/>
    </location>
</feature>
<evidence type="ECO:0000256" key="3">
    <source>
        <dbReference type="ARBA" id="ARBA00022448"/>
    </source>
</evidence>
<dbReference type="RefSeq" id="WP_219761213.1">
    <property type="nucleotide sequence ID" value="NZ_JAHYBZ010000001.1"/>
</dbReference>
<feature type="transmembrane region" description="Helical" evidence="10">
    <location>
        <begin position="38"/>
        <end position="57"/>
    </location>
</feature>
<sequence length="264" mass="29243">MSGTAPGTLLIDCGRQQLRVIGALIIREMHTRFGRHRLGYVWLFFEPLLLGGMIAVIHGSSIGGENLRGTFEFFSIGYIMFFAFRGMVNRASGTIGANRGLLYHRQVTLPDLFYARHIIEAVACTGVLTIFTVAGIALGSDPPDSPAKMISALGLMVLLAQGVALTVGALTSEWEAIDRLIHAMSYLMLPFSGLFFMVDWLPDWMQQIVLWIPTVHIFELLRSGQFGDRVTPHYDLTYVAGWILVPHLLGLAGLRIVRNRIGLE</sequence>
<protein>
    <submittedName>
        <fullName evidence="12">ABC transporter permease</fullName>
    </submittedName>
</protein>
<organism evidence="12 13">
    <name type="scientific">Roseomonas alba</name>
    <dbReference type="NCBI Taxonomy" id="2846776"/>
    <lineage>
        <taxon>Bacteria</taxon>
        <taxon>Pseudomonadati</taxon>
        <taxon>Pseudomonadota</taxon>
        <taxon>Alphaproteobacteria</taxon>
        <taxon>Acetobacterales</taxon>
        <taxon>Roseomonadaceae</taxon>
        <taxon>Roseomonas</taxon>
    </lineage>
</organism>
<evidence type="ECO:0000256" key="5">
    <source>
        <dbReference type="ARBA" id="ARBA00022597"/>
    </source>
</evidence>
<evidence type="ECO:0000256" key="2">
    <source>
        <dbReference type="ARBA" id="ARBA00007783"/>
    </source>
</evidence>
<evidence type="ECO:0000256" key="1">
    <source>
        <dbReference type="ARBA" id="ARBA00004651"/>
    </source>
</evidence>
<dbReference type="InterPro" id="IPR013525">
    <property type="entry name" value="ABC2_TM"/>
</dbReference>
<keyword evidence="8" id="KW-0625">Polysaccharide transport</keyword>
<feature type="transmembrane region" description="Helical" evidence="10">
    <location>
        <begin position="150"/>
        <end position="171"/>
    </location>
</feature>
<evidence type="ECO:0000256" key="8">
    <source>
        <dbReference type="ARBA" id="ARBA00023047"/>
    </source>
</evidence>
<evidence type="ECO:0000256" key="10">
    <source>
        <dbReference type="SAM" id="Phobius"/>
    </source>
</evidence>
<dbReference type="InterPro" id="IPR000412">
    <property type="entry name" value="ABC_2_transport"/>
</dbReference>
<dbReference type="PANTHER" id="PTHR30413:SF10">
    <property type="entry name" value="CAPSULE POLYSACCHARIDE EXPORT INNER-MEMBRANE PROTEIN CTRC"/>
    <property type="match status" value="1"/>
</dbReference>
<comment type="caution">
    <text evidence="12">The sequence shown here is derived from an EMBL/GenBank/DDBJ whole genome shotgun (WGS) entry which is preliminary data.</text>
</comment>
<keyword evidence="13" id="KW-1185">Reference proteome</keyword>
<evidence type="ECO:0000256" key="9">
    <source>
        <dbReference type="ARBA" id="ARBA00023136"/>
    </source>
</evidence>
<comment type="subcellular location">
    <subcellularLocation>
        <location evidence="1">Cell membrane</location>
        <topology evidence="1">Multi-pass membrane protein</topology>
    </subcellularLocation>
</comment>
<feature type="transmembrane region" description="Helical" evidence="10">
    <location>
        <begin position="118"/>
        <end position="138"/>
    </location>
</feature>
<accession>A0ABS7A347</accession>
<gene>
    <name evidence="12" type="ORF">KPL78_02660</name>
</gene>
<evidence type="ECO:0000259" key="11">
    <source>
        <dbReference type="Pfam" id="PF01061"/>
    </source>
</evidence>
<keyword evidence="3" id="KW-0813">Transport</keyword>
<proteinExistence type="inferred from homology"/>
<dbReference type="Proteomes" id="UP001196565">
    <property type="component" value="Unassembled WGS sequence"/>
</dbReference>
<dbReference type="Pfam" id="PF01061">
    <property type="entry name" value="ABC2_membrane"/>
    <property type="match status" value="1"/>
</dbReference>
<comment type="similarity">
    <text evidence="2">Belongs to the ABC-2 integral membrane protein family.</text>
</comment>
<dbReference type="PRINTS" id="PR00164">
    <property type="entry name" value="ABC2TRNSPORT"/>
</dbReference>
<evidence type="ECO:0000313" key="12">
    <source>
        <dbReference type="EMBL" id="MBW6396727.1"/>
    </source>
</evidence>
<keyword evidence="9 10" id="KW-0472">Membrane</keyword>
<dbReference type="PANTHER" id="PTHR30413">
    <property type="entry name" value="INNER MEMBRANE TRANSPORT PERMEASE"/>
    <property type="match status" value="1"/>
</dbReference>
<feature type="transmembrane region" description="Helical" evidence="10">
    <location>
        <begin position="69"/>
        <end position="88"/>
    </location>
</feature>
<evidence type="ECO:0000256" key="6">
    <source>
        <dbReference type="ARBA" id="ARBA00022692"/>
    </source>
</evidence>
<keyword evidence="4" id="KW-1003">Cell membrane</keyword>
<evidence type="ECO:0000256" key="4">
    <source>
        <dbReference type="ARBA" id="ARBA00022475"/>
    </source>
</evidence>
<evidence type="ECO:0000313" key="13">
    <source>
        <dbReference type="Proteomes" id="UP001196565"/>
    </source>
</evidence>
<feature type="transmembrane region" description="Helical" evidence="10">
    <location>
        <begin position="236"/>
        <end position="257"/>
    </location>
</feature>
<dbReference type="EMBL" id="JAHYBZ010000001">
    <property type="protein sequence ID" value="MBW6396727.1"/>
    <property type="molecule type" value="Genomic_DNA"/>
</dbReference>